<feature type="signal peptide" evidence="2">
    <location>
        <begin position="1"/>
        <end position="19"/>
    </location>
</feature>
<dbReference type="EMBL" id="JACIJE010000003">
    <property type="protein sequence ID" value="MBB5689345.1"/>
    <property type="molecule type" value="Genomic_DNA"/>
</dbReference>
<evidence type="ECO:0000313" key="4">
    <source>
        <dbReference type="Proteomes" id="UP000562254"/>
    </source>
</evidence>
<organism evidence="3 4">
    <name type="scientific">Neoroseomonas alkaliterrae</name>
    <dbReference type="NCBI Taxonomy" id="1452450"/>
    <lineage>
        <taxon>Bacteria</taxon>
        <taxon>Pseudomonadati</taxon>
        <taxon>Pseudomonadota</taxon>
        <taxon>Alphaproteobacteria</taxon>
        <taxon>Acetobacterales</taxon>
        <taxon>Acetobacteraceae</taxon>
        <taxon>Neoroseomonas</taxon>
    </lineage>
</organism>
<feature type="region of interest" description="Disordered" evidence="1">
    <location>
        <begin position="132"/>
        <end position="151"/>
    </location>
</feature>
<keyword evidence="2" id="KW-0732">Signal</keyword>
<protein>
    <submittedName>
        <fullName evidence="3">Uncharacterized protein</fullName>
    </submittedName>
</protein>
<proteinExistence type="predicted"/>
<evidence type="ECO:0000256" key="2">
    <source>
        <dbReference type="SAM" id="SignalP"/>
    </source>
</evidence>
<dbReference type="AlphaFoldDB" id="A0A840XL59"/>
<feature type="compositionally biased region" description="Low complexity" evidence="1">
    <location>
        <begin position="172"/>
        <end position="181"/>
    </location>
</feature>
<feature type="chain" id="PRO_5044772449" evidence="2">
    <location>
        <begin position="20"/>
        <end position="217"/>
    </location>
</feature>
<dbReference type="RefSeq" id="WP_184483060.1">
    <property type="nucleotide sequence ID" value="NZ_JAAEDJ010000153.1"/>
</dbReference>
<sequence>MRRCAAILLLLLGGCQAGLGPGAPLLAVPAVIEGVSLRAFGRTTGDAIVSLVTGEDCSIARIGRGEAYCGRDDPPAPPPLCTRSLGAVDCWTVPPAAWPAHRGVADGPAALNEAQENHRIGWTGRIARAMRPAPGEATAPPGGEPAPGAAPVPVIEPGPGTPAPVAVPTVAEDAARRALTAPPLPEGAQPDNRTVPPLFRPAEVGDGRGDIRRLLEP</sequence>
<feature type="region of interest" description="Disordered" evidence="1">
    <location>
        <begin position="172"/>
        <end position="217"/>
    </location>
</feature>
<reference evidence="3 4" key="1">
    <citation type="submission" date="2020-08" db="EMBL/GenBank/DDBJ databases">
        <title>Genomic Encyclopedia of Type Strains, Phase IV (KMG-IV): sequencing the most valuable type-strain genomes for metagenomic binning, comparative biology and taxonomic classification.</title>
        <authorList>
            <person name="Goeker M."/>
        </authorList>
    </citation>
    <scope>NUCLEOTIDE SEQUENCE [LARGE SCALE GENOMIC DNA]</scope>
    <source>
        <strain evidence="3 4">DSM 25895</strain>
    </source>
</reference>
<feature type="compositionally biased region" description="Basic and acidic residues" evidence="1">
    <location>
        <begin position="203"/>
        <end position="217"/>
    </location>
</feature>
<keyword evidence="4" id="KW-1185">Reference proteome</keyword>
<feature type="compositionally biased region" description="Pro residues" evidence="1">
    <location>
        <begin position="142"/>
        <end position="151"/>
    </location>
</feature>
<name>A0A840XL59_9PROT</name>
<feature type="compositionally biased region" description="Low complexity" evidence="1">
    <location>
        <begin position="132"/>
        <end position="141"/>
    </location>
</feature>
<dbReference type="Proteomes" id="UP000562254">
    <property type="component" value="Unassembled WGS sequence"/>
</dbReference>
<evidence type="ECO:0000313" key="3">
    <source>
        <dbReference type="EMBL" id="MBB5689345.1"/>
    </source>
</evidence>
<comment type="caution">
    <text evidence="3">The sequence shown here is derived from an EMBL/GenBank/DDBJ whole genome shotgun (WGS) entry which is preliminary data.</text>
</comment>
<evidence type="ECO:0000256" key="1">
    <source>
        <dbReference type="SAM" id="MobiDB-lite"/>
    </source>
</evidence>
<accession>A0A840XL59</accession>
<gene>
    <name evidence="3" type="ORF">FHS88_001470</name>
</gene>
<dbReference type="PROSITE" id="PS51257">
    <property type="entry name" value="PROKAR_LIPOPROTEIN"/>
    <property type="match status" value="1"/>
</dbReference>